<dbReference type="Proteomes" id="UP000663802">
    <property type="component" value="Unassembled WGS sequence"/>
</dbReference>
<dbReference type="EMBL" id="BMBA01000001">
    <property type="protein sequence ID" value="GFZ29973.1"/>
    <property type="molecule type" value="Genomic_DNA"/>
</dbReference>
<dbReference type="Pfam" id="PF03703">
    <property type="entry name" value="bPH_2"/>
    <property type="match status" value="1"/>
</dbReference>
<proteinExistence type="predicted"/>
<evidence type="ECO:0000313" key="3">
    <source>
        <dbReference type="EMBL" id="GFZ29973.1"/>
    </source>
</evidence>
<gene>
    <name evidence="3" type="primary">ydbS</name>
    <name evidence="3" type="ORF">CSC2_04990</name>
</gene>
<keyword evidence="1" id="KW-0472">Membrane</keyword>
<keyword evidence="1" id="KW-1133">Transmembrane helix</keyword>
<evidence type="ECO:0000313" key="4">
    <source>
        <dbReference type="Proteomes" id="UP000663802"/>
    </source>
</evidence>
<comment type="caution">
    <text evidence="3">The sequence shown here is derived from an EMBL/GenBank/DDBJ whole genome shotgun (WGS) entry which is preliminary data.</text>
</comment>
<dbReference type="RefSeq" id="WP_206867969.1">
    <property type="nucleotide sequence ID" value="NZ_BMBA01000001.1"/>
</dbReference>
<dbReference type="InterPro" id="IPR005182">
    <property type="entry name" value="YdbS-like_PH"/>
</dbReference>
<sequence>METNKLNINAIKSWFISRAISTAIVSIILIGGTYLLRTKFDFLDGTASIYLYIGIAIIIGLLLLNTIVYPKLEYKQWSYSVNKDKIEFSEGIYWVKTVIIPIVRVQHIKINQGPINRSFGLADLQIFTAGGEHKIPNIEMSKAEEISEFLKDKVKEKVTENDR</sequence>
<reference evidence="3 4" key="1">
    <citation type="journal article" date="2021" name="Int. J. Syst. Evol. Microbiol.">
        <title>Clostridium zeae sp. nov., isolated from corn silage.</title>
        <authorList>
            <person name="Kobayashi H."/>
            <person name="Tanizawa Y."/>
            <person name="Yagura M."/>
            <person name="Sakamoto M."/>
            <person name="Ohkuma M."/>
            <person name="Tohno M."/>
        </authorList>
    </citation>
    <scope>NUCLEOTIDE SEQUENCE [LARGE SCALE GENOMIC DNA]</scope>
    <source>
        <strain evidence="3 4">CSC2</strain>
    </source>
</reference>
<organism evidence="3 4">
    <name type="scientific">Clostridium zeae</name>
    <dbReference type="NCBI Taxonomy" id="2759022"/>
    <lineage>
        <taxon>Bacteria</taxon>
        <taxon>Bacillati</taxon>
        <taxon>Bacillota</taxon>
        <taxon>Clostridia</taxon>
        <taxon>Eubacteriales</taxon>
        <taxon>Clostridiaceae</taxon>
        <taxon>Clostridium</taxon>
    </lineage>
</organism>
<evidence type="ECO:0000256" key="1">
    <source>
        <dbReference type="SAM" id="Phobius"/>
    </source>
</evidence>
<feature type="domain" description="YdbS-like PH" evidence="2">
    <location>
        <begin position="74"/>
        <end position="149"/>
    </location>
</feature>
<keyword evidence="1 3" id="KW-0812">Transmembrane</keyword>
<feature type="transmembrane region" description="Helical" evidence="1">
    <location>
        <begin position="15"/>
        <end position="37"/>
    </location>
</feature>
<keyword evidence="4" id="KW-1185">Reference proteome</keyword>
<dbReference type="PANTHER" id="PTHR34473:SF2">
    <property type="entry name" value="UPF0699 TRANSMEMBRANE PROTEIN YDBT"/>
    <property type="match status" value="1"/>
</dbReference>
<protein>
    <submittedName>
        <fullName evidence="3">UPF0699 transmembrane protein YdbS</fullName>
    </submittedName>
</protein>
<name>A0ABQ1E5G0_9CLOT</name>
<dbReference type="PANTHER" id="PTHR34473">
    <property type="entry name" value="UPF0699 TRANSMEMBRANE PROTEIN YDBS"/>
    <property type="match status" value="1"/>
</dbReference>
<accession>A0ABQ1E5G0</accession>
<evidence type="ECO:0000259" key="2">
    <source>
        <dbReference type="Pfam" id="PF03703"/>
    </source>
</evidence>
<feature type="transmembrane region" description="Helical" evidence="1">
    <location>
        <begin position="49"/>
        <end position="69"/>
    </location>
</feature>